<dbReference type="PANTHER" id="PTHR42801">
    <property type="entry name" value="THIOREDOXIN-DEPENDENT PEROXIDE REDUCTASE"/>
    <property type="match status" value="1"/>
</dbReference>
<evidence type="ECO:0000259" key="14">
    <source>
        <dbReference type="PROSITE" id="PS51352"/>
    </source>
</evidence>
<evidence type="ECO:0000256" key="5">
    <source>
        <dbReference type="ARBA" id="ARBA00022862"/>
    </source>
</evidence>
<evidence type="ECO:0000256" key="10">
    <source>
        <dbReference type="ARBA" id="ARBA00038489"/>
    </source>
</evidence>
<dbReference type="HOGENOM" id="CLU_042529_14_1_9"/>
<keyword evidence="8" id="KW-0676">Redox-active center</keyword>
<dbReference type="Proteomes" id="UP000010847">
    <property type="component" value="Chromosome"/>
</dbReference>
<dbReference type="EMBL" id="CP007032">
    <property type="protein sequence ID" value="AHF06237.1"/>
    <property type="molecule type" value="Genomic_DNA"/>
</dbReference>
<dbReference type="GO" id="GO:0005737">
    <property type="term" value="C:cytoplasm"/>
    <property type="evidence" value="ECO:0007669"/>
    <property type="project" value="TreeGrafter"/>
</dbReference>
<dbReference type="InterPro" id="IPR050924">
    <property type="entry name" value="Peroxiredoxin_BCP/PrxQ"/>
</dbReference>
<dbReference type="AlphaFoldDB" id="W0E674"/>
<dbReference type="InterPro" id="IPR013766">
    <property type="entry name" value="Thioredoxin_domain"/>
</dbReference>
<evidence type="ECO:0000313" key="15">
    <source>
        <dbReference type="EMBL" id="AHF06237.1"/>
    </source>
</evidence>
<dbReference type="GO" id="GO:0045454">
    <property type="term" value="P:cell redox homeostasis"/>
    <property type="evidence" value="ECO:0007669"/>
    <property type="project" value="TreeGrafter"/>
</dbReference>
<accession>W0E674</accession>
<dbReference type="InterPro" id="IPR036249">
    <property type="entry name" value="Thioredoxin-like_sf"/>
</dbReference>
<evidence type="ECO:0000256" key="9">
    <source>
        <dbReference type="ARBA" id="ARBA00032824"/>
    </source>
</evidence>
<dbReference type="InterPro" id="IPR024706">
    <property type="entry name" value="Peroxiredoxin_AhpC-typ"/>
</dbReference>
<dbReference type="NCBIfam" id="NF006960">
    <property type="entry name" value="PRK09437.1"/>
    <property type="match status" value="1"/>
</dbReference>
<evidence type="ECO:0000256" key="11">
    <source>
        <dbReference type="ARBA" id="ARBA00041373"/>
    </source>
</evidence>
<evidence type="ECO:0000256" key="12">
    <source>
        <dbReference type="ARBA" id="ARBA00049091"/>
    </source>
</evidence>
<keyword evidence="7" id="KW-1015">Disulfide bond</keyword>
<dbReference type="GO" id="GO:0008379">
    <property type="term" value="F:thioredoxin peroxidase activity"/>
    <property type="evidence" value="ECO:0007669"/>
    <property type="project" value="TreeGrafter"/>
</dbReference>
<dbReference type="GO" id="GO:0034599">
    <property type="term" value="P:cellular response to oxidative stress"/>
    <property type="evidence" value="ECO:0007669"/>
    <property type="project" value="TreeGrafter"/>
</dbReference>
<evidence type="ECO:0000256" key="7">
    <source>
        <dbReference type="ARBA" id="ARBA00023157"/>
    </source>
</evidence>
<organism evidence="15 16">
    <name type="scientific">Desulfitobacterium metallireducens DSM 15288</name>
    <dbReference type="NCBI Taxonomy" id="871968"/>
    <lineage>
        <taxon>Bacteria</taxon>
        <taxon>Bacillati</taxon>
        <taxon>Bacillota</taxon>
        <taxon>Clostridia</taxon>
        <taxon>Eubacteriales</taxon>
        <taxon>Desulfitobacteriaceae</taxon>
        <taxon>Desulfitobacterium</taxon>
    </lineage>
</organism>
<evidence type="ECO:0000256" key="2">
    <source>
        <dbReference type="ARBA" id="ARBA00011245"/>
    </source>
</evidence>
<dbReference type="SUPFAM" id="SSF52833">
    <property type="entry name" value="Thioredoxin-like"/>
    <property type="match status" value="1"/>
</dbReference>
<gene>
    <name evidence="15" type="ORF">DESME_03570</name>
</gene>
<evidence type="ECO:0000256" key="1">
    <source>
        <dbReference type="ARBA" id="ARBA00003330"/>
    </source>
</evidence>
<evidence type="ECO:0000256" key="13">
    <source>
        <dbReference type="PIRSR" id="PIRSR000239-1"/>
    </source>
</evidence>
<comment type="function">
    <text evidence="1">Thiol-specific peroxidase that catalyzes the reduction of hydrogen peroxide and organic hydroperoxides to water and alcohols, respectively. Plays a role in cell protection against oxidative stress by detoxifying peroxides and as sensor of hydrogen peroxide-mediated signaling events.</text>
</comment>
<reference evidence="15 16" key="1">
    <citation type="submission" date="2013-12" db="EMBL/GenBank/DDBJ databases">
        <authorList>
            <consortium name="DOE Joint Genome Institute"/>
            <person name="Smidt H."/>
            <person name="Huntemann M."/>
            <person name="Han J."/>
            <person name="Chen A."/>
            <person name="Kyrpides N."/>
            <person name="Mavromatis K."/>
            <person name="Markowitz V."/>
            <person name="Palaniappan K."/>
            <person name="Ivanova N."/>
            <person name="Schaumberg A."/>
            <person name="Pati A."/>
            <person name="Liolios K."/>
            <person name="Nordberg H.P."/>
            <person name="Cantor M.N."/>
            <person name="Hua S.X."/>
            <person name="Woyke T."/>
        </authorList>
    </citation>
    <scope>NUCLEOTIDE SEQUENCE [LARGE SCALE GENOMIC DNA]</scope>
    <source>
        <strain evidence="16">DSM 15288</strain>
    </source>
</reference>
<evidence type="ECO:0000256" key="6">
    <source>
        <dbReference type="ARBA" id="ARBA00023002"/>
    </source>
</evidence>
<evidence type="ECO:0000256" key="8">
    <source>
        <dbReference type="ARBA" id="ARBA00023284"/>
    </source>
</evidence>
<dbReference type="OrthoDB" id="9812811at2"/>
<dbReference type="CDD" id="cd03017">
    <property type="entry name" value="PRX_BCP"/>
    <property type="match status" value="1"/>
</dbReference>
<dbReference type="STRING" id="871968.DESME_03570"/>
<keyword evidence="16" id="KW-1185">Reference proteome</keyword>
<feature type="domain" description="Thioredoxin" evidence="14">
    <location>
        <begin position="2"/>
        <end position="151"/>
    </location>
</feature>
<dbReference type="FunFam" id="3.40.30.10:FF:000007">
    <property type="entry name" value="Thioredoxin-dependent thiol peroxidase"/>
    <property type="match status" value="1"/>
</dbReference>
<dbReference type="EC" id="1.11.1.24" evidence="3"/>
<sequence>MIAVGEVAPDFTAQGSQGEQITLSTLRGKKVILYFYPKDMTSGCTTEACDFRDHHAEFLIADTVIIGISKDSMGSHHKFIEKYQLPFVLVSDPELAIIQAYGVWKEKNMYGKKTMGIERTTIVIDEQGFIRKIYSKVKVKGHVEQVLQDLK</sequence>
<protein>
    <recommendedName>
        <fullName evidence="3">thioredoxin-dependent peroxiredoxin</fullName>
        <ecNumber evidence="3">1.11.1.24</ecNumber>
    </recommendedName>
    <alternativeName>
        <fullName evidence="11">Bacterioferritin comigratory protein</fullName>
    </alternativeName>
    <alternativeName>
        <fullName evidence="9">Thioredoxin peroxidase</fullName>
    </alternativeName>
</protein>
<comment type="catalytic activity">
    <reaction evidence="12">
        <text>a hydroperoxide + [thioredoxin]-dithiol = an alcohol + [thioredoxin]-disulfide + H2O</text>
        <dbReference type="Rhea" id="RHEA:62620"/>
        <dbReference type="Rhea" id="RHEA-COMP:10698"/>
        <dbReference type="Rhea" id="RHEA-COMP:10700"/>
        <dbReference type="ChEBI" id="CHEBI:15377"/>
        <dbReference type="ChEBI" id="CHEBI:29950"/>
        <dbReference type="ChEBI" id="CHEBI:30879"/>
        <dbReference type="ChEBI" id="CHEBI:35924"/>
        <dbReference type="ChEBI" id="CHEBI:50058"/>
        <dbReference type="EC" id="1.11.1.24"/>
    </reaction>
</comment>
<feature type="active site" description="Cysteine sulfenic acid (-SOH) intermediate; for peroxidase activity" evidence="13">
    <location>
        <position position="44"/>
    </location>
</feature>
<comment type="similarity">
    <text evidence="10">Belongs to the peroxiredoxin family. BCP/PrxQ subfamily.</text>
</comment>
<keyword evidence="6" id="KW-0560">Oxidoreductase</keyword>
<name>W0E674_9FIRM</name>
<dbReference type="PANTHER" id="PTHR42801:SF4">
    <property type="entry name" value="AHPC_TSA FAMILY PROTEIN"/>
    <property type="match status" value="1"/>
</dbReference>
<dbReference type="KEGG" id="dmt:DESME_03570"/>
<dbReference type="PROSITE" id="PS51352">
    <property type="entry name" value="THIOREDOXIN_2"/>
    <property type="match status" value="1"/>
</dbReference>
<evidence type="ECO:0000256" key="3">
    <source>
        <dbReference type="ARBA" id="ARBA00013017"/>
    </source>
</evidence>
<evidence type="ECO:0000256" key="4">
    <source>
        <dbReference type="ARBA" id="ARBA00022559"/>
    </source>
</evidence>
<dbReference type="RefSeq" id="WP_006715270.1">
    <property type="nucleotide sequence ID" value="NZ_CP007032.1"/>
</dbReference>
<keyword evidence="4" id="KW-0575">Peroxidase</keyword>
<dbReference type="PIRSF" id="PIRSF000239">
    <property type="entry name" value="AHPC"/>
    <property type="match status" value="1"/>
</dbReference>
<dbReference type="eggNOG" id="COG1225">
    <property type="taxonomic scope" value="Bacteria"/>
</dbReference>
<proteinExistence type="inferred from homology"/>
<keyword evidence="5" id="KW-0049">Antioxidant</keyword>
<dbReference type="Gene3D" id="3.40.30.10">
    <property type="entry name" value="Glutaredoxin"/>
    <property type="match status" value="1"/>
</dbReference>
<dbReference type="InterPro" id="IPR000866">
    <property type="entry name" value="AhpC/TSA"/>
</dbReference>
<dbReference type="Pfam" id="PF00578">
    <property type="entry name" value="AhpC-TSA"/>
    <property type="match status" value="1"/>
</dbReference>
<comment type="subunit">
    <text evidence="2">Monomer.</text>
</comment>
<evidence type="ECO:0000313" key="16">
    <source>
        <dbReference type="Proteomes" id="UP000010847"/>
    </source>
</evidence>